<reference evidence="1 2" key="1">
    <citation type="journal article" date="2021" name="Astrobiology">
        <title>Bacterial Cellulose Retains Robustness but Its Synthesis Declines After Exposure to a Mars-Like Environment Simulated Outside the International Space Station.</title>
        <authorList>
            <person name="Orlovska I."/>
            <person name="Podolich O."/>
            <person name="Kukharenko O."/>
            <person name="Zaets I."/>
            <person name="Reva O."/>
            <person name="Khirunenko L."/>
            <person name="Zmejkoski D."/>
            <person name="Rogalsky S."/>
            <person name="Barh D."/>
            <person name="Tiwari S."/>
            <person name="Kumavath R."/>
            <person name="Goes-Neto A."/>
            <person name="Azevedo V."/>
            <person name="Brenig B."/>
            <person name="Ghosh P."/>
            <person name="de Vera J.P."/>
            <person name="Kozyrovska N."/>
        </authorList>
    </citation>
    <scope>NUCLEOTIDE SEQUENCE [LARGE SCALE GENOMIC DNA]</scope>
    <source>
        <strain evidence="1 2">IMBG 311</strain>
    </source>
</reference>
<dbReference type="InterPro" id="IPR004195">
    <property type="entry name" value="Head_decoration_D"/>
</dbReference>
<protein>
    <submittedName>
        <fullName evidence="1">Head decoration protein</fullName>
    </submittedName>
</protein>
<evidence type="ECO:0000313" key="2">
    <source>
        <dbReference type="Proteomes" id="UP001519538"/>
    </source>
</evidence>
<dbReference type="Gene3D" id="2.40.300.10">
    <property type="entry name" value="Head decoration protein D"/>
    <property type="match status" value="1"/>
</dbReference>
<sequence>MTYGFMPGMQSVTFVPDQLVAGNLKIVTQPVTIGASQTLIRGAVLGKVTATGEYILSVATATDGSETPCAILIDNVTTAAGATATGDAYVMGEFNTNYMTYDASWTVATLTEAMRPFGIYLKTSVSGAPPTS</sequence>
<evidence type="ECO:0000313" key="1">
    <source>
        <dbReference type="EMBL" id="MBT0676678.1"/>
    </source>
</evidence>
<gene>
    <name evidence="1" type="ORF">HNO79_14950</name>
</gene>
<dbReference type="EMBL" id="JABLUU010000022">
    <property type="protein sequence ID" value="MBT0676678.1"/>
    <property type="molecule type" value="Genomic_DNA"/>
</dbReference>
<name>A0ABS5SR91_9PROT</name>
<dbReference type="Pfam" id="PF02924">
    <property type="entry name" value="HDPD"/>
    <property type="match status" value="1"/>
</dbReference>
<dbReference type="Proteomes" id="UP001519538">
    <property type="component" value="Unassembled WGS sequence"/>
</dbReference>
<keyword evidence="2" id="KW-1185">Reference proteome</keyword>
<proteinExistence type="predicted"/>
<accession>A0ABS5SR91</accession>
<comment type="caution">
    <text evidence="1">The sequence shown here is derived from an EMBL/GenBank/DDBJ whole genome shotgun (WGS) entry which is preliminary data.</text>
</comment>
<dbReference type="RefSeq" id="WP_214164768.1">
    <property type="nucleotide sequence ID" value="NZ_JABLUU010000022.1"/>
</dbReference>
<organism evidence="1 2">
    <name type="scientific">Komagataeibacter oboediens</name>
    <dbReference type="NCBI Taxonomy" id="65958"/>
    <lineage>
        <taxon>Bacteria</taxon>
        <taxon>Pseudomonadati</taxon>
        <taxon>Pseudomonadota</taxon>
        <taxon>Alphaproteobacteria</taxon>
        <taxon>Acetobacterales</taxon>
        <taxon>Acetobacteraceae</taxon>
        <taxon>Komagataeibacter</taxon>
    </lineage>
</organism>
<dbReference type="GeneID" id="79189047"/>